<dbReference type="Proteomes" id="UP000439113">
    <property type="component" value="Unassembled WGS sequence"/>
</dbReference>
<dbReference type="AlphaFoldDB" id="A0A6N8DLG0"/>
<gene>
    <name evidence="1" type="ORF">GJ654_10180</name>
</gene>
<comment type="caution">
    <text evidence="1">The sequence shown here is derived from an EMBL/GenBank/DDBJ whole genome shotgun (WGS) entry which is preliminary data.</text>
</comment>
<proteinExistence type="predicted"/>
<dbReference type="OrthoDB" id="982642at2"/>
<evidence type="ECO:0000313" key="1">
    <source>
        <dbReference type="EMBL" id="MTV31360.1"/>
    </source>
</evidence>
<name>A0A6N8DLG0_RHOAC</name>
<accession>A0A6N8DLG0</accession>
<sequence>MNTAFLLMAQYQGLSVIPLDAVCRDYFCHLTPPKLAAKIERGEIKLPMVRIERSQKAAKGVHLTDLADWIDARRDAAAKELKAIG</sequence>
<organism evidence="1 2">
    <name type="scientific">Rhodoblastus acidophilus</name>
    <name type="common">Rhodopseudomonas acidophila</name>
    <dbReference type="NCBI Taxonomy" id="1074"/>
    <lineage>
        <taxon>Bacteria</taxon>
        <taxon>Pseudomonadati</taxon>
        <taxon>Pseudomonadota</taxon>
        <taxon>Alphaproteobacteria</taxon>
        <taxon>Hyphomicrobiales</taxon>
        <taxon>Rhodoblastaceae</taxon>
        <taxon>Rhodoblastus</taxon>
    </lineage>
</organism>
<dbReference type="InterPro" id="IPR020518">
    <property type="entry name" value="Tscrpt_reg_PrtN"/>
</dbReference>
<protein>
    <submittedName>
        <fullName evidence="1">Pyocin activator protein PrtN</fullName>
    </submittedName>
</protein>
<dbReference type="RefSeq" id="WP_155446047.1">
    <property type="nucleotide sequence ID" value="NZ_JAOQNR010000010.1"/>
</dbReference>
<dbReference type="GO" id="GO:0006355">
    <property type="term" value="P:regulation of DNA-templated transcription"/>
    <property type="evidence" value="ECO:0007669"/>
    <property type="project" value="InterPro"/>
</dbReference>
<reference evidence="1 2" key="1">
    <citation type="submission" date="2019-11" db="EMBL/GenBank/DDBJ databases">
        <title>Whole-genome sequence of a Rhodoblastus acidophilus DSM 142.</title>
        <authorList>
            <person name="Kyndt J.A."/>
            <person name="Meyer T.E."/>
        </authorList>
    </citation>
    <scope>NUCLEOTIDE SEQUENCE [LARGE SCALE GENOMIC DNA]</scope>
    <source>
        <strain evidence="1 2">DSM 142</strain>
    </source>
</reference>
<evidence type="ECO:0000313" key="2">
    <source>
        <dbReference type="Proteomes" id="UP000439113"/>
    </source>
</evidence>
<dbReference type="EMBL" id="WNKS01000007">
    <property type="protein sequence ID" value="MTV31360.1"/>
    <property type="molecule type" value="Genomic_DNA"/>
</dbReference>
<dbReference type="Pfam" id="PF11112">
    <property type="entry name" value="PyocinActivator"/>
    <property type="match status" value="1"/>
</dbReference>